<organism evidence="2 3">
    <name type="scientific">Thermoflexus hugenholtzii JAD2</name>
    <dbReference type="NCBI Taxonomy" id="877466"/>
    <lineage>
        <taxon>Bacteria</taxon>
        <taxon>Bacillati</taxon>
        <taxon>Chloroflexota</taxon>
        <taxon>Thermoflexia</taxon>
        <taxon>Thermoflexales</taxon>
        <taxon>Thermoflexaceae</taxon>
        <taxon>Thermoflexus</taxon>
    </lineage>
</organism>
<gene>
    <name evidence="2" type="ORF">SAMN02746019_00019900</name>
</gene>
<dbReference type="AlphaFoldDB" id="A0A212RN27"/>
<sequence length="758" mass="84923">MASQKTRGSFRFRPVGALRKILLVAAAGLLAACGLGPLRPAQTPAAPTSPLRPSPTRTARPTATPTPEAGALPSGRFAVRFVSEPNYGIVMEVPAFEIREERLRVYVAFAHRGERSQEFYAPLEPGKSAELYVGNKRLSPAAMSENFQEDICPEYPRIPRKTCLWIVGAVERGWFEFEIPQDAQPPFVFRFPGFDRVELRPEKPLTGEIWEGLPADPFPQGEWAFETDNRFRHLSVSVDLIFRRIRVDADGLEIALQVRQPKGLLVFGQLPKPGEMGMVDAAGKQVFPVGFPEDMKEMRPPQNATRVDLTLRYPLPAARGPLIFRLEGWPLIRFDPETGTLAEVEWDGRVFVLAPTPTPSPAEIARGEIAAMLGKMAEAMGRSPEAFRAALDPQAEADADLLQAVASGGGWPLVDPRLEITGGEFQAEEAQDVRLELSVGLEGFPAEERWRYAAEVDLRKTDGEWRIVRWEWENVPPWARMAGRPWTSERFTLIAPSDLPEETARAVLSELEEAYRDLAARLPREILRPRYLAIYAPDRSTFRALTGRNPERTLGVAFYRTVPVEAEGEVVGFRSGETMMVLNAEGVKGYRTTDPLFGRAAVLRHELVHVILAPWTRPWTPGWLVEGAALTYAGQPYWRELKEEIRSLENMTYTTAFGHIGDIFGTATARQYALASAMAEFVRERYGDEAFLALYRAYGEIPLDVVERRWPRVGLQALVQAAMDAIAQEVTPNILQQHLGLDPAAFEAEFLKWWKARR</sequence>
<proteinExistence type="predicted"/>
<protein>
    <recommendedName>
        <fullName evidence="4">Peptidase MA superfamily protein</fullName>
    </recommendedName>
</protein>
<evidence type="ECO:0000256" key="1">
    <source>
        <dbReference type="SAM" id="MobiDB-lite"/>
    </source>
</evidence>
<dbReference type="InParanoid" id="A0A212RN27"/>
<dbReference type="Proteomes" id="UP000197025">
    <property type="component" value="Unassembled WGS sequence"/>
</dbReference>
<feature type="region of interest" description="Disordered" evidence="1">
    <location>
        <begin position="41"/>
        <end position="71"/>
    </location>
</feature>
<evidence type="ECO:0000313" key="3">
    <source>
        <dbReference type="Proteomes" id="UP000197025"/>
    </source>
</evidence>
<accession>A0A212RN27</accession>
<dbReference type="RefSeq" id="WP_088572237.1">
    <property type="nucleotide sequence ID" value="NZ_FYEK01000071.1"/>
</dbReference>
<evidence type="ECO:0008006" key="4">
    <source>
        <dbReference type="Google" id="ProtNLM"/>
    </source>
</evidence>
<keyword evidence="3" id="KW-1185">Reference proteome</keyword>
<evidence type="ECO:0000313" key="2">
    <source>
        <dbReference type="EMBL" id="SNB73866.1"/>
    </source>
</evidence>
<name>A0A212RN27_9CHLR</name>
<dbReference type="EMBL" id="FYEK01000071">
    <property type="protein sequence ID" value="SNB73866.1"/>
    <property type="molecule type" value="Genomic_DNA"/>
</dbReference>
<reference evidence="3" key="1">
    <citation type="submission" date="2017-06" db="EMBL/GenBank/DDBJ databases">
        <authorList>
            <person name="Varghese N."/>
            <person name="Submissions S."/>
        </authorList>
    </citation>
    <scope>NUCLEOTIDE SEQUENCE [LARGE SCALE GENOMIC DNA]</scope>
    <source>
        <strain evidence="3">JAD2</strain>
    </source>
</reference>
<dbReference type="PROSITE" id="PS51257">
    <property type="entry name" value="PROKAR_LIPOPROTEIN"/>
    <property type="match status" value="1"/>
</dbReference>